<accession>A0A9D1WI57</accession>
<dbReference type="PANTHER" id="PTHR39177">
    <property type="entry name" value="ABC TRANSPORTER PERMEASE YTRC-RELATED"/>
    <property type="match status" value="1"/>
</dbReference>
<dbReference type="InterPro" id="IPR045611">
    <property type="entry name" value="DUF6449"/>
</dbReference>
<gene>
    <name evidence="3" type="ORF">IAA45_02620</name>
</gene>
<dbReference type="EMBL" id="DXEX01000064">
    <property type="protein sequence ID" value="HIX58592.1"/>
    <property type="molecule type" value="Genomic_DNA"/>
</dbReference>
<feature type="transmembrane region" description="Helical" evidence="1">
    <location>
        <begin position="179"/>
        <end position="199"/>
    </location>
</feature>
<feature type="transmembrane region" description="Helical" evidence="1">
    <location>
        <begin position="353"/>
        <end position="371"/>
    </location>
</feature>
<organism evidence="3 4">
    <name type="scientific">Candidatus Blautia gallistercoris</name>
    <dbReference type="NCBI Taxonomy" id="2838490"/>
    <lineage>
        <taxon>Bacteria</taxon>
        <taxon>Bacillati</taxon>
        <taxon>Bacillota</taxon>
        <taxon>Clostridia</taxon>
        <taxon>Lachnospirales</taxon>
        <taxon>Lachnospiraceae</taxon>
        <taxon>Blautia</taxon>
    </lineage>
</organism>
<name>A0A9D1WI57_9FIRM</name>
<feature type="transmembrane region" description="Helical" evidence="1">
    <location>
        <begin position="291"/>
        <end position="312"/>
    </location>
</feature>
<dbReference type="Pfam" id="PF20047">
    <property type="entry name" value="DUF6449"/>
    <property type="match status" value="1"/>
</dbReference>
<feature type="domain" description="DUF6449" evidence="2">
    <location>
        <begin position="468"/>
        <end position="572"/>
    </location>
</feature>
<feature type="transmembrane region" description="Helical" evidence="1">
    <location>
        <begin position="318"/>
        <end position="341"/>
    </location>
</feature>
<reference evidence="3" key="2">
    <citation type="submission" date="2021-04" db="EMBL/GenBank/DDBJ databases">
        <authorList>
            <person name="Gilroy R."/>
        </authorList>
    </citation>
    <scope>NUCLEOTIDE SEQUENCE</scope>
    <source>
        <strain evidence="3">ChiSjej1B19-8411</strain>
    </source>
</reference>
<evidence type="ECO:0000259" key="2">
    <source>
        <dbReference type="Pfam" id="PF20047"/>
    </source>
</evidence>
<keyword evidence="1" id="KW-0472">Membrane</keyword>
<protein>
    <recommendedName>
        <fullName evidence="2">DUF6449 domain-containing protein</fullName>
    </recommendedName>
</protein>
<reference evidence="3" key="1">
    <citation type="journal article" date="2021" name="PeerJ">
        <title>Extensive microbial diversity within the chicken gut microbiome revealed by metagenomics and culture.</title>
        <authorList>
            <person name="Gilroy R."/>
            <person name="Ravi A."/>
            <person name="Getino M."/>
            <person name="Pursley I."/>
            <person name="Horton D.L."/>
            <person name="Alikhan N.F."/>
            <person name="Baker D."/>
            <person name="Gharbi K."/>
            <person name="Hall N."/>
            <person name="Watson M."/>
            <person name="Adriaenssens E.M."/>
            <person name="Foster-Nyarko E."/>
            <person name="Jarju S."/>
            <person name="Secka A."/>
            <person name="Antonio M."/>
            <person name="Oren A."/>
            <person name="Chaudhuri R.R."/>
            <person name="La Ragione R."/>
            <person name="Hildebrand F."/>
            <person name="Pallen M.J."/>
        </authorList>
    </citation>
    <scope>NUCLEOTIDE SEQUENCE</scope>
    <source>
        <strain evidence="3">ChiSjej1B19-8411</strain>
    </source>
</reference>
<dbReference type="PANTHER" id="PTHR39177:SF1">
    <property type="entry name" value="ABC TRANSPORTER PERMEASE YTRC-RELATED"/>
    <property type="match status" value="1"/>
</dbReference>
<feature type="transmembrane region" description="Helical" evidence="1">
    <location>
        <begin position="20"/>
        <end position="38"/>
    </location>
</feature>
<comment type="caution">
    <text evidence="3">The sequence shown here is derived from an EMBL/GenBank/DDBJ whole genome shotgun (WGS) entry which is preliminary data.</text>
</comment>
<sequence>MKSKILSASLIWENMKKQIWLFALIFLAFAFVYPLELFHSFDQWKHYMDLTSAEIMERLLLYIQYSLGNSGLAILTGAALANGIFGFSWLHSRQKTDFYHSLPLRRESLFCNQTVIGILFYLVPEIAAALLGLCICASQGYFTLEIAGTMAGMVALHLLAYLLIYLLVVLAMLLTGNLLVGILGAAGFLVYFPGITYLLEGYKETFFVTHVGSMDGGLSILNMPLVRYGSPLGWYEKIMRDLNAGEAASAAEIIGAVIVCVVLYLLSIWIYKKRPSESTGKAMVFTGFGKVVKFLVEIPASLLVGLLAYQMAPVGGGGLVWFICGLVIGLVLSHSVMEIIYQQDFRKFFRHRLELGIEAVLTAGIVLVFALDITGYDSYLPSQDELAYVSLNQNSLTSENQVILSRDEKNDTLNIQYLYDLPDGGMELQPDEQIYDLLQQFQANREKFQWKEQQIDEEQDIQYIEVMYKLKNGKSVYRNYRVAMDQELQEDMNALWNRVDFRDGMYLDWENKKDYLLSVQWESVDDLQEMSSVGEQGGQEFMDALKKDIENADMNTYMEYPVGKIYFNYGDTKGESKNPPVAA</sequence>
<feature type="transmembrane region" description="Helical" evidence="1">
    <location>
        <begin position="247"/>
        <end position="271"/>
    </location>
</feature>
<feature type="non-terminal residue" evidence="3">
    <location>
        <position position="583"/>
    </location>
</feature>
<evidence type="ECO:0000313" key="4">
    <source>
        <dbReference type="Proteomes" id="UP000886817"/>
    </source>
</evidence>
<feature type="transmembrane region" description="Helical" evidence="1">
    <location>
        <begin position="154"/>
        <end position="173"/>
    </location>
</feature>
<dbReference type="AlphaFoldDB" id="A0A9D1WI57"/>
<evidence type="ECO:0000313" key="3">
    <source>
        <dbReference type="EMBL" id="HIX58592.1"/>
    </source>
</evidence>
<dbReference type="Proteomes" id="UP000886817">
    <property type="component" value="Unassembled WGS sequence"/>
</dbReference>
<evidence type="ECO:0000256" key="1">
    <source>
        <dbReference type="SAM" id="Phobius"/>
    </source>
</evidence>
<keyword evidence="1" id="KW-0812">Transmembrane</keyword>
<feature type="transmembrane region" description="Helical" evidence="1">
    <location>
        <begin position="118"/>
        <end position="142"/>
    </location>
</feature>
<feature type="transmembrane region" description="Helical" evidence="1">
    <location>
        <begin position="59"/>
        <end position="85"/>
    </location>
</feature>
<proteinExistence type="predicted"/>
<dbReference type="InterPro" id="IPR053046">
    <property type="entry name" value="ABC-5_transporter"/>
</dbReference>
<keyword evidence="1" id="KW-1133">Transmembrane helix</keyword>